<organism evidence="2">
    <name type="scientific">Mus musculus</name>
    <name type="common">Mouse</name>
    <dbReference type="NCBI Taxonomy" id="10090"/>
    <lineage>
        <taxon>Eukaryota</taxon>
        <taxon>Metazoa</taxon>
        <taxon>Chordata</taxon>
        <taxon>Craniata</taxon>
        <taxon>Vertebrata</taxon>
        <taxon>Euteleostomi</taxon>
        <taxon>Mammalia</taxon>
        <taxon>Eutheria</taxon>
        <taxon>Euarchontoglires</taxon>
        <taxon>Glires</taxon>
        <taxon>Rodentia</taxon>
        <taxon>Myomorpha</taxon>
        <taxon>Muroidea</taxon>
        <taxon>Muridae</taxon>
        <taxon>Murinae</taxon>
        <taxon>Mus</taxon>
        <taxon>Mus</taxon>
    </lineage>
</organism>
<dbReference type="EMBL" id="AB045722">
    <property type="protein sequence ID" value="BAB97204.1"/>
    <property type="molecule type" value="mRNA"/>
</dbReference>
<name>Q8K4U2_MOUSE</name>
<reference evidence="2" key="1">
    <citation type="submission" date="2000-07" db="EMBL/GenBank/DDBJ databases">
        <title>Mus musculus TISP73 mRNA.</title>
        <authorList>
            <person name="Fujii T."/>
            <person name="Nishimune Y."/>
            <person name="Nojima H."/>
        </authorList>
    </citation>
    <scope>NUCLEOTIDE SEQUENCE</scope>
    <source>
        <tissue evidence="2">Testis</tissue>
    </source>
</reference>
<dbReference type="MGI" id="MGI:88077">
    <property type="gene designation" value="Arsa"/>
</dbReference>
<proteinExistence type="evidence at transcript level"/>
<dbReference type="AlphaFoldDB" id="Q8K4U2"/>
<protein>
    <submittedName>
        <fullName evidence="2">TISP73 protein</fullName>
    </submittedName>
</protein>
<dbReference type="AGR" id="MGI:88077"/>
<feature type="region of interest" description="Disordered" evidence="1">
    <location>
        <begin position="1"/>
        <end position="36"/>
    </location>
</feature>
<evidence type="ECO:0000313" key="2">
    <source>
        <dbReference type="EMBL" id="BAB97204.1"/>
    </source>
</evidence>
<evidence type="ECO:0000256" key="1">
    <source>
        <dbReference type="SAM" id="MobiDB-lite"/>
    </source>
</evidence>
<gene>
    <name evidence="3" type="primary">Arsa</name>
    <name evidence="2" type="synonym">TISP73</name>
</gene>
<accession>Q8K4U2</accession>
<sequence>PPGFETHPTPQGPVRCSHDLWPQPDSQGRGPCPTDLLSAELHSPPCLLPLPRLPVLRGLEKSRGSFKGSPGPLALS</sequence>
<evidence type="ECO:0000313" key="3">
    <source>
        <dbReference type="MGI" id="MGI:88077"/>
    </source>
</evidence>
<feature type="non-terminal residue" evidence="2">
    <location>
        <position position="1"/>
    </location>
</feature>